<dbReference type="EMBL" id="PTQR01000033">
    <property type="protein sequence ID" value="TKX25043.1"/>
    <property type="molecule type" value="Genomic_DNA"/>
</dbReference>
<name>A0A4U7B1P5_9PEZI</name>
<proteinExistence type="predicted"/>
<dbReference type="Proteomes" id="UP000308133">
    <property type="component" value="Unassembled WGS sequence"/>
</dbReference>
<evidence type="ECO:0000256" key="1">
    <source>
        <dbReference type="SAM" id="Phobius"/>
    </source>
</evidence>
<accession>A0A4U7B1P5</accession>
<comment type="caution">
    <text evidence="2">The sequence shown here is derived from an EMBL/GenBank/DDBJ whole genome shotgun (WGS) entry which is preliminary data.</text>
</comment>
<sequence length="195" mass="22679">MDDESPRSFAKEIAAFREREVRYIAHAALLADRNKLLQTELDKARERAGSFNLAYVFYVLTRSLLDYGVAFAAYHAFFTHLPACLSHARAAVFVQLSRRIWQSLVPPDDWLHTALQGPWTGMIQELFLRIWRFARSTQGAVIRWEYPHLNTSQHEEVMAMVGFLAVVLVFVLTDYFYTVKLWSFGREMRRDSKNG</sequence>
<keyword evidence="1" id="KW-0812">Transmembrane</keyword>
<gene>
    <name evidence="2" type="ORF">C1H76_2699</name>
</gene>
<protein>
    <submittedName>
        <fullName evidence="2">Uncharacterized protein</fullName>
    </submittedName>
</protein>
<evidence type="ECO:0000313" key="3">
    <source>
        <dbReference type="Proteomes" id="UP000308133"/>
    </source>
</evidence>
<keyword evidence="1" id="KW-0472">Membrane</keyword>
<dbReference type="AlphaFoldDB" id="A0A4U7B1P5"/>
<reference evidence="2 3" key="1">
    <citation type="submission" date="2018-02" db="EMBL/GenBank/DDBJ databases">
        <title>Draft genome sequences of Elsinoe sp., causing black scab on jojoba.</title>
        <authorList>
            <person name="Stodart B."/>
            <person name="Jeffress S."/>
            <person name="Ash G."/>
            <person name="Arun Chinnappa K."/>
        </authorList>
    </citation>
    <scope>NUCLEOTIDE SEQUENCE [LARGE SCALE GENOMIC DNA]</scope>
    <source>
        <strain evidence="2 3">Hillstone_2</strain>
    </source>
</reference>
<feature type="transmembrane region" description="Helical" evidence="1">
    <location>
        <begin position="157"/>
        <end position="179"/>
    </location>
</feature>
<keyword evidence="1" id="KW-1133">Transmembrane helix</keyword>
<organism evidence="2 3">
    <name type="scientific">Elsinoe australis</name>
    <dbReference type="NCBI Taxonomy" id="40998"/>
    <lineage>
        <taxon>Eukaryota</taxon>
        <taxon>Fungi</taxon>
        <taxon>Dikarya</taxon>
        <taxon>Ascomycota</taxon>
        <taxon>Pezizomycotina</taxon>
        <taxon>Dothideomycetes</taxon>
        <taxon>Dothideomycetidae</taxon>
        <taxon>Myriangiales</taxon>
        <taxon>Elsinoaceae</taxon>
        <taxon>Elsinoe</taxon>
    </lineage>
</organism>
<evidence type="ECO:0000313" key="2">
    <source>
        <dbReference type="EMBL" id="TKX25043.1"/>
    </source>
</evidence>